<feature type="region of interest" description="Disordered" evidence="8">
    <location>
        <begin position="668"/>
        <end position="691"/>
    </location>
</feature>
<feature type="region of interest" description="Disordered" evidence="8">
    <location>
        <begin position="457"/>
        <end position="479"/>
    </location>
</feature>
<protein>
    <recommendedName>
        <fullName evidence="14">Peptidase S8/S53 domain-containing protein</fullName>
    </recommendedName>
</protein>
<dbReference type="InterPro" id="IPR000209">
    <property type="entry name" value="Peptidase_S8/S53_dom"/>
</dbReference>
<keyword evidence="13" id="KW-1185">Reference proteome</keyword>
<dbReference type="GO" id="GO:0005576">
    <property type="term" value="C:extracellular region"/>
    <property type="evidence" value="ECO:0007669"/>
    <property type="project" value="UniProtKB-ARBA"/>
</dbReference>
<feature type="compositionally biased region" description="Polar residues" evidence="8">
    <location>
        <begin position="459"/>
        <end position="469"/>
    </location>
</feature>
<feature type="domain" description="Inhibitor I9" evidence="11">
    <location>
        <begin position="45"/>
        <end position="116"/>
    </location>
</feature>
<name>A0A2C5XWG3_9HYPO</name>
<evidence type="ECO:0000256" key="1">
    <source>
        <dbReference type="ARBA" id="ARBA00011073"/>
    </source>
</evidence>
<comment type="caution">
    <text evidence="12">The sequence shown here is derived from an EMBL/GenBank/DDBJ whole genome shotgun (WGS) entry which is preliminary data.</text>
</comment>
<dbReference type="Gene3D" id="3.30.70.80">
    <property type="entry name" value="Peptidase S8 propeptide/proteinase inhibitor I9"/>
    <property type="match status" value="1"/>
</dbReference>
<dbReference type="EMBL" id="NJET01000205">
    <property type="protein sequence ID" value="PHH59450.1"/>
    <property type="molecule type" value="Genomic_DNA"/>
</dbReference>
<dbReference type="Pfam" id="PF05922">
    <property type="entry name" value="Inhibitor_I9"/>
    <property type="match status" value="1"/>
</dbReference>
<evidence type="ECO:0000256" key="3">
    <source>
        <dbReference type="ARBA" id="ARBA00022729"/>
    </source>
</evidence>
<dbReference type="InterPro" id="IPR023828">
    <property type="entry name" value="Peptidase_S8_Ser-AS"/>
</dbReference>
<feature type="active site" description="Charge relay system" evidence="6">
    <location>
        <position position="168"/>
    </location>
</feature>
<dbReference type="Gene3D" id="3.40.50.200">
    <property type="entry name" value="Peptidase S8/S53 domain"/>
    <property type="match status" value="1"/>
</dbReference>
<feature type="active site" description="Charge relay system" evidence="6">
    <location>
        <position position="363"/>
    </location>
</feature>
<dbReference type="PRINTS" id="PR00723">
    <property type="entry name" value="SUBTILISIN"/>
</dbReference>
<dbReference type="InterPro" id="IPR023827">
    <property type="entry name" value="Peptidase_S8_Asp-AS"/>
</dbReference>
<comment type="similarity">
    <text evidence="1 6 7">Belongs to the peptidase S8 family.</text>
</comment>
<dbReference type="InterPro" id="IPR034193">
    <property type="entry name" value="PCSK9_ProteinaseK-like"/>
</dbReference>
<dbReference type="InterPro" id="IPR022398">
    <property type="entry name" value="Peptidase_S8_His-AS"/>
</dbReference>
<evidence type="ECO:0000256" key="6">
    <source>
        <dbReference type="PROSITE-ProRule" id="PRU01240"/>
    </source>
</evidence>
<dbReference type="GO" id="GO:0006508">
    <property type="term" value="P:proteolysis"/>
    <property type="evidence" value="ECO:0007669"/>
    <property type="project" value="UniProtKB-KW"/>
</dbReference>
<sequence>MKSWISLVLWATFLLLGLGQSLPYDDSNPSCSNFNVDENGIIRSSYIVALRPELTDEQVEEHIRWVEDMSRGHGIIEQRFRIGDFRGYSGYFDDYAIQAIRDSQQQVKYVEANSIVVNSAVETQTNAPWGLGRLSSQVTQRSMDPLALSHTYKYESSAGQDTWAYVIDSGVNTNHPDFQGRARFGAACCSFRCFEEEKYRNMHADHGTHVAGIVGGAQFGVAKRANIVSVKALWSSNEVGGGAAPATGIIAAIQWSLDDMEKNGRLGRSVINLSLGKASLEDAVKGAFKKGVLSVKGAGNQGLPAEWERPHGQDSVLTVGAIDHTGREWASSNYGKAIDILAPGVDIKSADSQNGVKLMSGTSMATPHITGLALNILALENIKSPRELKQRILSLAVSDVTPLDRGEKGRGSGIPRPVLTTVRRAYNGIDALQSQGSGQNGQQLTCPVPPQGVDLVNPGPSTSGQQQDRGSFWGPPTGSATYKHTGGYGSFSDQVRALILASHSVKIPTRDSHRLFVLQVLPRSLASLNGLPLILANLKAKGLTLDNFRAKALIIASHKVKALTRASHKVCALQVLALTLANHRVRAPTLVNHKVMALTRASRKASALEVPGLTLVKRQIKATTVKRRVEILILVNLRARALIPAHSRVKAITLVSHRVKVSIPANPKARPTLVNTTPKTDDPNSLMRLDTPPSRSRAPFTLPIFQHTAACSFFVQQSIEMIDID</sequence>
<gene>
    <name evidence="12" type="ORF">CDD81_3180</name>
</gene>
<keyword evidence="2 6" id="KW-0645">Protease</keyword>
<dbReference type="SUPFAM" id="SSF52743">
    <property type="entry name" value="Subtilisin-like"/>
    <property type="match status" value="1"/>
</dbReference>
<evidence type="ECO:0008006" key="14">
    <source>
        <dbReference type="Google" id="ProtNLM"/>
    </source>
</evidence>
<dbReference type="STRING" id="1399860.A0A2C5XWG3"/>
<organism evidence="12 13">
    <name type="scientific">Ophiocordyceps australis</name>
    <dbReference type="NCBI Taxonomy" id="1399860"/>
    <lineage>
        <taxon>Eukaryota</taxon>
        <taxon>Fungi</taxon>
        <taxon>Dikarya</taxon>
        <taxon>Ascomycota</taxon>
        <taxon>Pezizomycotina</taxon>
        <taxon>Sordariomycetes</taxon>
        <taxon>Hypocreomycetidae</taxon>
        <taxon>Hypocreales</taxon>
        <taxon>Ophiocordycipitaceae</taxon>
        <taxon>Ophiocordyceps</taxon>
    </lineage>
</organism>
<dbReference type="SUPFAM" id="SSF54897">
    <property type="entry name" value="Protease propeptides/inhibitors"/>
    <property type="match status" value="1"/>
</dbReference>
<dbReference type="Proteomes" id="UP000226192">
    <property type="component" value="Unassembled WGS sequence"/>
</dbReference>
<dbReference type="PANTHER" id="PTHR43806:SF58">
    <property type="entry name" value="ALKALINE PROTEASE 1-RELATED"/>
    <property type="match status" value="1"/>
</dbReference>
<evidence type="ECO:0000313" key="13">
    <source>
        <dbReference type="Proteomes" id="UP000226192"/>
    </source>
</evidence>
<dbReference type="GO" id="GO:0004252">
    <property type="term" value="F:serine-type endopeptidase activity"/>
    <property type="evidence" value="ECO:0007669"/>
    <property type="project" value="UniProtKB-UniRule"/>
</dbReference>
<dbReference type="PROSITE" id="PS51892">
    <property type="entry name" value="SUBTILASE"/>
    <property type="match status" value="1"/>
</dbReference>
<dbReference type="Pfam" id="PF00082">
    <property type="entry name" value="Peptidase_S8"/>
    <property type="match status" value="1"/>
</dbReference>
<dbReference type="CDD" id="cd04077">
    <property type="entry name" value="Peptidases_S8_PCSK9_ProteinaseK_like"/>
    <property type="match status" value="1"/>
</dbReference>
<dbReference type="InterPro" id="IPR036852">
    <property type="entry name" value="Peptidase_S8/S53_dom_sf"/>
</dbReference>
<feature type="signal peptide" evidence="9">
    <location>
        <begin position="1"/>
        <end position="19"/>
    </location>
</feature>
<keyword evidence="3 9" id="KW-0732">Signal</keyword>
<dbReference type="InterPro" id="IPR015500">
    <property type="entry name" value="Peptidase_S8_subtilisin-rel"/>
</dbReference>
<evidence type="ECO:0000313" key="12">
    <source>
        <dbReference type="EMBL" id="PHH59450.1"/>
    </source>
</evidence>
<dbReference type="AlphaFoldDB" id="A0A2C5XWG3"/>
<evidence type="ECO:0000256" key="7">
    <source>
        <dbReference type="RuleBase" id="RU003355"/>
    </source>
</evidence>
<dbReference type="InterPro" id="IPR010259">
    <property type="entry name" value="S8pro/Inhibitor_I9"/>
</dbReference>
<dbReference type="PROSITE" id="PS00138">
    <property type="entry name" value="SUBTILASE_SER"/>
    <property type="match status" value="1"/>
</dbReference>
<feature type="chain" id="PRO_5013378920" description="Peptidase S8/S53 domain-containing protein" evidence="9">
    <location>
        <begin position="20"/>
        <end position="725"/>
    </location>
</feature>
<feature type="domain" description="Peptidase S8/S53" evidence="10">
    <location>
        <begin position="166"/>
        <end position="401"/>
    </location>
</feature>
<keyword evidence="4 6" id="KW-0378">Hydrolase</keyword>
<dbReference type="PANTHER" id="PTHR43806">
    <property type="entry name" value="PEPTIDASE S8"/>
    <property type="match status" value="1"/>
</dbReference>
<evidence type="ECO:0000256" key="4">
    <source>
        <dbReference type="ARBA" id="ARBA00022801"/>
    </source>
</evidence>
<evidence type="ECO:0000256" key="5">
    <source>
        <dbReference type="ARBA" id="ARBA00022825"/>
    </source>
</evidence>
<keyword evidence="5 6" id="KW-0720">Serine protease</keyword>
<dbReference type="InterPro" id="IPR050131">
    <property type="entry name" value="Peptidase_S8_subtilisin-like"/>
</dbReference>
<evidence type="ECO:0000259" key="11">
    <source>
        <dbReference type="Pfam" id="PF05922"/>
    </source>
</evidence>
<evidence type="ECO:0000256" key="8">
    <source>
        <dbReference type="SAM" id="MobiDB-lite"/>
    </source>
</evidence>
<dbReference type="InterPro" id="IPR037045">
    <property type="entry name" value="S8pro/Inhibitor_I9_sf"/>
</dbReference>
<reference evidence="12 13" key="1">
    <citation type="submission" date="2017-06" db="EMBL/GenBank/DDBJ databases">
        <title>Ant-infecting Ophiocordyceps genomes reveal a high diversity of potential behavioral manipulation genes and a possible major role for enterotoxins.</title>
        <authorList>
            <person name="De Bekker C."/>
            <person name="Evans H.C."/>
            <person name="Brachmann A."/>
            <person name="Hughes D.P."/>
        </authorList>
    </citation>
    <scope>NUCLEOTIDE SEQUENCE [LARGE SCALE GENOMIC DNA]</scope>
    <source>
        <strain evidence="12 13">Map64</strain>
    </source>
</reference>
<dbReference type="PROSITE" id="PS00137">
    <property type="entry name" value="SUBTILASE_HIS"/>
    <property type="match status" value="1"/>
</dbReference>
<evidence type="ECO:0000256" key="2">
    <source>
        <dbReference type="ARBA" id="ARBA00022670"/>
    </source>
</evidence>
<dbReference type="PROSITE" id="PS00136">
    <property type="entry name" value="SUBTILASE_ASP"/>
    <property type="match status" value="1"/>
</dbReference>
<proteinExistence type="inferred from homology"/>
<evidence type="ECO:0000256" key="9">
    <source>
        <dbReference type="SAM" id="SignalP"/>
    </source>
</evidence>
<feature type="active site" description="Charge relay system" evidence="6">
    <location>
        <position position="206"/>
    </location>
</feature>
<accession>A0A2C5XWG3</accession>
<evidence type="ECO:0000259" key="10">
    <source>
        <dbReference type="Pfam" id="PF00082"/>
    </source>
</evidence>
<dbReference type="OrthoDB" id="206201at2759"/>